<dbReference type="AlphaFoldDB" id="A0A1Y6BFI4"/>
<sequence>MIKALVLFVSFAPSVSAFSTGYNLTSKEIIDSLSVTPEHERPPPQGVFPNPNNGLGNVCFTDGGKGSSIPSAALELNRRNYNLEAVQCKTKEQLVSILGGVGLGLKSGSYVCKLFPHPYAQVSAVVMDGSANVFAWLTFGASVLDCKDDTRIELLLSACDELQKQGIKCRAIARKPLST</sequence>
<protein>
    <submittedName>
        <fullName evidence="2">Uncharacterized protein</fullName>
    </submittedName>
</protein>
<evidence type="ECO:0000313" key="3">
    <source>
        <dbReference type="Proteomes" id="UP000192907"/>
    </source>
</evidence>
<feature type="chain" id="PRO_5012260899" evidence="1">
    <location>
        <begin position="20"/>
        <end position="179"/>
    </location>
</feature>
<accession>A0A1Y6BFI4</accession>
<dbReference type="STRING" id="1513793.SAMN06296036_104209"/>
<feature type="signal peptide" evidence="1">
    <location>
        <begin position="1"/>
        <end position="19"/>
    </location>
</feature>
<dbReference type="EMBL" id="FWZT01000004">
    <property type="protein sequence ID" value="SMF07325.1"/>
    <property type="molecule type" value="Genomic_DNA"/>
</dbReference>
<keyword evidence="1" id="KW-0732">Signal</keyword>
<gene>
    <name evidence="2" type="ORF">SAMN06296036_104209</name>
</gene>
<keyword evidence="3" id="KW-1185">Reference proteome</keyword>
<dbReference type="Proteomes" id="UP000192907">
    <property type="component" value="Unassembled WGS sequence"/>
</dbReference>
<dbReference type="RefSeq" id="WP_132316646.1">
    <property type="nucleotide sequence ID" value="NZ_FWZT01000004.1"/>
</dbReference>
<evidence type="ECO:0000313" key="2">
    <source>
        <dbReference type="EMBL" id="SMF07325.1"/>
    </source>
</evidence>
<proteinExistence type="predicted"/>
<evidence type="ECO:0000256" key="1">
    <source>
        <dbReference type="SAM" id="SignalP"/>
    </source>
</evidence>
<name>A0A1Y6BFI4_9BACT</name>
<reference evidence="3" key="1">
    <citation type="submission" date="2017-04" db="EMBL/GenBank/DDBJ databases">
        <authorList>
            <person name="Varghese N."/>
            <person name="Submissions S."/>
        </authorList>
    </citation>
    <scope>NUCLEOTIDE SEQUENCE [LARGE SCALE GENOMIC DNA]</scope>
    <source>
        <strain evidence="3">RKEM611</strain>
    </source>
</reference>
<organism evidence="2 3">
    <name type="scientific">Pseudobacteriovorax antillogorgiicola</name>
    <dbReference type="NCBI Taxonomy" id="1513793"/>
    <lineage>
        <taxon>Bacteria</taxon>
        <taxon>Pseudomonadati</taxon>
        <taxon>Bdellovibrionota</taxon>
        <taxon>Oligoflexia</taxon>
        <taxon>Oligoflexales</taxon>
        <taxon>Pseudobacteriovoracaceae</taxon>
        <taxon>Pseudobacteriovorax</taxon>
    </lineage>
</organism>